<keyword evidence="6" id="KW-0325">Glycoprotein</keyword>
<comment type="caution">
    <text evidence="8">The sequence shown here is derived from an EMBL/GenBank/DDBJ whole genome shotgun (WGS) entry which is preliminary data.</text>
</comment>
<keyword evidence="4 7" id="KW-0732">Signal</keyword>
<dbReference type="Gene3D" id="1.10.287.410">
    <property type="match status" value="1"/>
</dbReference>
<evidence type="ECO:0000256" key="1">
    <source>
        <dbReference type="ARBA" id="ARBA00009431"/>
    </source>
</evidence>
<dbReference type="InterPro" id="IPR001563">
    <property type="entry name" value="Peptidase_S10"/>
</dbReference>
<evidence type="ECO:0000256" key="6">
    <source>
        <dbReference type="ARBA" id="ARBA00023180"/>
    </source>
</evidence>
<dbReference type="OrthoDB" id="443318at2759"/>
<evidence type="ECO:0000313" key="8">
    <source>
        <dbReference type="EMBL" id="RUP44694.1"/>
    </source>
</evidence>
<feature type="signal peptide" evidence="7">
    <location>
        <begin position="1"/>
        <end position="26"/>
    </location>
</feature>
<dbReference type="Proteomes" id="UP000268093">
    <property type="component" value="Unassembled WGS sequence"/>
</dbReference>
<protein>
    <recommendedName>
        <fullName evidence="7">Carboxypeptidase</fullName>
        <ecNumber evidence="7">3.4.16.-</ecNumber>
    </recommendedName>
</protein>
<proteinExistence type="inferred from homology"/>
<evidence type="ECO:0000256" key="4">
    <source>
        <dbReference type="ARBA" id="ARBA00022729"/>
    </source>
</evidence>
<evidence type="ECO:0000313" key="9">
    <source>
        <dbReference type="Proteomes" id="UP000268093"/>
    </source>
</evidence>
<evidence type="ECO:0000256" key="7">
    <source>
        <dbReference type="RuleBase" id="RU361156"/>
    </source>
</evidence>
<dbReference type="PANTHER" id="PTHR11802">
    <property type="entry name" value="SERINE PROTEASE FAMILY S10 SERINE CARBOXYPEPTIDASE"/>
    <property type="match status" value="1"/>
</dbReference>
<dbReference type="GO" id="GO:0004185">
    <property type="term" value="F:serine-type carboxypeptidase activity"/>
    <property type="evidence" value="ECO:0007669"/>
    <property type="project" value="UniProtKB-UniRule"/>
</dbReference>
<dbReference type="Gene3D" id="3.40.50.1820">
    <property type="entry name" value="alpha/beta hydrolase"/>
    <property type="match status" value="1"/>
</dbReference>
<feature type="chain" id="PRO_5018816921" description="Carboxypeptidase" evidence="7">
    <location>
        <begin position="27"/>
        <end position="561"/>
    </location>
</feature>
<dbReference type="PANTHER" id="PTHR11802:SF113">
    <property type="entry name" value="SERINE CARBOXYPEPTIDASE CTSA-4.1"/>
    <property type="match status" value="1"/>
</dbReference>
<dbReference type="AlphaFoldDB" id="A0A433D1I6"/>
<dbReference type="PRINTS" id="PR00724">
    <property type="entry name" value="CRBOXYPTASEC"/>
</dbReference>
<sequence length="561" mass="62416">MIFTRPLAAVASLSAVIALSSLTAHAELIPHLAGLVNVGRLVEQKLDGLNAIWNPKVDEILDNVGKKVGGVVDGIMGEDKKADEWVNVFTHPAFPEYTFRYKEPALCDPNIAGYLDVSSDKHFFFWFFESRNKPATDPLILWLNGGPGCSSLTGLFMELGWVSVPCMVSDDGSDTTVNPYSWNANASVVFLDQPLNVGYSYGSGSATNTVAAAKDVYAFLQLFFKEFPKYQKLEFNIAGESYAGHYIPAIAEQIHGANKGHFTSLTLREHASTLKPVNLASLLIGNGLTDPYVQYKYYAEMGCNSTYGAVLDERTCSTMRDAYPACARLIQNCYDSQNVFSCLPAASKCNKDHIQPYQQTGKNLYDVRKECKGGNLCYEILGAIQTYLNREDVKNELGVKVTKYESCNMEINFRFQLAGDWMRPYHRSLNPVLEDGIRVLIYAGDADFICNWYGNKAWTLELPWKGQKEFQAAADRDWVSDITGEVAGEVRSTADGQFTFLRVFGAGHMVGDDFVFSWLLRFPMISPPTAWTSLISGSTSRNFKLDLQVVHRNEPQIVTSN</sequence>
<dbReference type="GO" id="GO:0000324">
    <property type="term" value="C:fungal-type vacuole"/>
    <property type="evidence" value="ECO:0007669"/>
    <property type="project" value="TreeGrafter"/>
</dbReference>
<name>A0A433D1I6_9FUNG</name>
<gene>
    <name evidence="8" type="ORF">BC936DRAFT_149125</name>
</gene>
<accession>A0A433D1I6</accession>
<dbReference type="InterPro" id="IPR018202">
    <property type="entry name" value="Ser_caboxypep_ser_AS"/>
</dbReference>
<dbReference type="SUPFAM" id="SSF53474">
    <property type="entry name" value="alpha/beta-Hydrolases"/>
    <property type="match status" value="1"/>
</dbReference>
<dbReference type="InterPro" id="IPR029058">
    <property type="entry name" value="AB_hydrolase_fold"/>
</dbReference>
<keyword evidence="2 7" id="KW-0121">Carboxypeptidase</keyword>
<evidence type="ECO:0000256" key="5">
    <source>
        <dbReference type="ARBA" id="ARBA00022801"/>
    </source>
</evidence>
<keyword evidence="9" id="KW-1185">Reference proteome</keyword>
<comment type="similarity">
    <text evidence="1 7">Belongs to the peptidase S10 family.</text>
</comment>
<dbReference type="GO" id="GO:0006508">
    <property type="term" value="P:proteolysis"/>
    <property type="evidence" value="ECO:0007669"/>
    <property type="project" value="UniProtKB-KW"/>
</dbReference>
<evidence type="ECO:0000256" key="3">
    <source>
        <dbReference type="ARBA" id="ARBA00022670"/>
    </source>
</evidence>
<dbReference type="PROSITE" id="PS00131">
    <property type="entry name" value="CARBOXYPEPT_SER_SER"/>
    <property type="match status" value="1"/>
</dbReference>
<organism evidence="8 9">
    <name type="scientific">Jimgerdemannia flammicorona</name>
    <dbReference type="NCBI Taxonomy" id="994334"/>
    <lineage>
        <taxon>Eukaryota</taxon>
        <taxon>Fungi</taxon>
        <taxon>Fungi incertae sedis</taxon>
        <taxon>Mucoromycota</taxon>
        <taxon>Mucoromycotina</taxon>
        <taxon>Endogonomycetes</taxon>
        <taxon>Endogonales</taxon>
        <taxon>Endogonaceae</taxon>
        <taxon>Jimgerdemannia</taxon>
    </lineage>
</organism>
<evidence type="ECO:0000256" key="2">
    <source>
        <dbReference type="ARBA" id="ARBA00022645"/>
    </source>
</evidence>
<keyword evidence="5 7" id="KW-0378">Hydrolase</keyword>
<dbReference type="Pfam" id="PF00450">
    <property type="entry name" value="Peptidase_S10"/>
    <property type="match status" value="1"/>
</dbReference>
<reference evidence="8 9" key="1">
    <citation type="journal article" date="2018" name="New Phytol.">
        <title>Phylogenomics of Endogonaceae and evolution of mycorrhizas within Mucoromycota.</title>
        <authorList>
            <person name="Chang Y."/>
            <person name="Desiro A."/>
            <person name="Na H."/>
            <person name="Sandor L."/>
            <person name="Lipzen A."/>
            <person name="Clum A."/>
            <person name="Barry K."/>
            <person name="Grigoriev I.V."/>
            <person name="Martin F.M."/>
            <person name="Stajich J.E."/>
            <person name="Smith M.E."/>
            <person name="Bonito G."/>
            <person name="Spatafora J.W."/>
        </authorList>
    </citation>
    <scope>NUCLEOTIDE SEQUENCE [LARGE SCALE GENOMIC DNA]</scope>
    <source>
        <strain evidence="8 9">GMNB39</strain>
    </source>
</reference>
<dbReference type="EMBL" id="RBNI01008480">
    <property type="protein sequence ID" value="RUP44694.1"/>
    <property type="molecule type" value="Genomic_DNA"/>
</dbReference>
<keyword evidence="3 7" id="KW-0645">Protease</keyword>
<dbReference type="EC" id="3.4.16.-" evidence="7"/>